<dbReference type="InterPro" id="IPR016181">
    <property type="entry name" value="Acyl_CoA_acyltransferase"/>
</dbReference>
<dbReference type="STRING" id="631454.N177_1216"/>
<dbReference type="EC" id="2.3.1.-" evidence="4"/>
<evidence type="ECO:0000313" key="4">
    <source>
        <dbReference type="EMBL" id="ESR25881.1"/>
    </source>
</evidence>
<dbReference type="EMBL" id="AWXZ01000017">
    <property type="protein sequence ID" value="ESR25881.1"/>
    <property type="molecule type" value="Genomic_DNA"/>
</dbReference>
<dbReference type="InterPro" id="IPR000182">
    <property type="entry name" value="GNAT_dom"/>
</dbReference>
<name>V4RIG7_9HYPH</name>
<dbReference type="GO" id="GO:0016747">
    <property type="term" value="F:acyltransferase activity, transferring groups other than amino-acyl groups"/>
    <property type="evidence" value="ECO:0007669"/>
    <property type="project" value="InterPro"/>
</dbReference>
<dbReference type="PANTHER" id="PTHR43420:SF44">
    <property type="entry name" value="ACETYLTRANSFERASE YPEA"/>
    <property type="match status" value="1"/>
</dbReference>
<dbReference type="PANTHER" id="PTHR43420">
    <property type="entry name" value="ACETYLTRANSFERASE"/>
    <property type="match status" value="1"/>
</dbReference>
<dbReference type="InterPro" id="IPR050680">
    <property type="entry name" value="YpeA/RimI_acetyltransf"/>
</dbReference>
<reference evidence="4 5" key="1">
    <citation type="journal article" date="2014" name="Genome Announc.">
        <title>Draft Genome Sequence of Lutibaculum baratangense Strain AMV1T, Isolated from a Mud Volcano in Andamans, India.</title>
        <authorList>
            <person name="Singh A."/>
            <person name="Sreenivas A."/>
            <person name="Sathyanarayana Reddy G."/>
            <person name="Pinnaka A.K."/>
            <person name="Shivaji S."/>
        </authorList>
    </citation>
    <scope>NUCLEOTIDE SEQUENCE [LARGE SCALE GENOMIC DNA]</scope>
    <source>
        <strain evidence="4 5">AMV1</strain>
    </source>
</reference>
<dbReference type="RefSeq" id="WP_023431361.1">
    <property type="nucleotide sequence ID" value="NZ_AWXZ01000017.1"/>
</dbReference>
<dbReference type="SUPFAM" id="SSF55729">
    <property type="entry name" value="Acyl-CoA N-acyltransferases (Nat)"/>
    <property type="match status" value="1"/>
</dbReference>
<dbReference type="Pfam" id="PF00583">
    <property type="entry name" value="Acetyltransf_1"/>
    <property type="match status" value="1"/>
</dbReference>
<evidence type="ECO:0000313" key="5">
    <source>
        <dbReference type="Proteomes" id="UP000017819"/>
    </source>
</evidence>
<gene>
    <name evidence="4" type="ORF">N177_1216</name>
</gene>
<protein>
    <submittedName>
        <fullName evidence="4">Ribosomal-protein-S18p-alanine acetyltransferase</fullName>
        <ecNumber evidence="4">2.3.1.-</ecNumber>
    </submittedName>
</protein>
<evidence type="ECO:0000259" key="3">
    <source>
        <dbReference type="PROSITE" id="PS51186"/>
    </source>
</evidence>
<accession>V4RIG7</accession>
<comment type="caution">
    <text evidence="4">The sequence shown here is derived from an EMBL/GenBank/DDBJ whole genome shotgun (WGS) entry which is preliminary data.</text>
</comment>
<organism evidence="4 5">
    <name type="scientific">Lutibaculum baratangense AMV1</name>
    <dbReference type="NCBI Taxonomy" id="631454"/>
    <lineage>
        <taxon>Bacteria</taxon>
        <taxon>Pseudomonadati</taxon>
        <taxon>Pseudomonadota</taxon>
        <taxon>Alphaproteobacteria</taxon>
        <taxon>Hyphomicrobiales</taxon>
        <taxon>Tepidamorphaceae</taxon>
        <taxon>Lutibaculum</taxon>
    </lineage>
</organism>
<evidence type="ECO:0000256" key="2">
    <source>
        <dbReference type="ARBA" id="ARBA00023315"/>
    </source>
</evidence>
<dbReference type="Proteomes" id="UP000017819">
    <property type="component" value="Unassembled WGS sequence"/>
</dbReference>
<dbReference type="Gene3D" id="3.40.630.30">
    <property type="match status" value="1"/>
</dbReference>
<dbReference type="eggNOG" id="COG0456">
    <property type="taxonomic scope" value="Bacteria"/>
</dbReference>
<feature type="domain" description="N-acetyltransferase" evidence="3">
    <location>
        <begin position="1"/>
        <end position="149"/>
    </location>
</feature>
<evidence type="ECO:0000256" key="1">
    <source>
        <dbReference type="ARBA" id="ARBA00022679"/>
    </source>
</evidence>
<dbReference type="PROSITE" id="PS51186">
    <property type="entry name" value="GNAT"/>
    <property type="match status" value="1"/>
</dbReference>
<sequence>MIGERVTLSAADAECASRLHAETMAAPWSAESFRELLKSPTLFGHGFRRNGSGLDALLLIRALPGEAEIYTVAVAPARRREGLASALLRHGLSQVRSRGAEVVFLEVDEGNAGARALYRGLGFVSVGRRKNYYRSSNGADAILMRLDLQASTSAA</sequence>
<keyword evidence="1 4" id="KW-0808">Transferase</keyword>
<keyword evidence="5" id="KW-1185">Reference proteome</keyword>
<dbReference type="AlphaFoldDB" id="V4RIG7"/>
<proteinExistence type="predicted"/>
<dbReference type="CDD" id="cd04301">
    <property type="entry name" value="NAT_SF"/>
    <property type="match status" value="1"/>
</dbReference>
<keyword evidence="2 4" id="KW-0012">Acyltransferase</keyword>